<dbReference type="Gene3D" id="3.30.450.20">
    <property type="entry name" value="PAS domain"/>
    <property type="match status" value="1"/>
</dbReference>
<dbReference type="InterPro" id="IPR004358">
    <property type="entry name" value="Sig_transdc_His_kin-like_C"/>
</dbReference>
<dbReference type="PANTHER" id="PTHR43711:SF1">
    <property type="entry name" value="HISTIDINE KINASE 1"/>
    <property type="match status" value="1"/>
</dbReference>
<dbReference type="SMART" id="SM00387">
    <property type="entry name" value="HATPase_c"/>
    <property type="match status" value="1"/>
</dbReference>
<feature type="domain" description="PAS" evidence="8">
    <location>
        <begin position="12"/>
        <end position="84"/>
    </location>
</feature>
<dbReference type="HOGENOM" id="CLU_000445_114_58_2"/>
<dbReference type="GO" id="GO:0000160">
    <property type="term" value="P:phosphorelay signal transduction system"/>
    <property type="evidence" value="ECO:0007669"/>
    <property type="project" value="UniProtKB-KW"/>
</dbReference>
<evidence type="ECO:0000256" key="3">
    <source>
        <dbReference type="ARBA" id="ARBA00022679"/>
    </source>
</evidence>
<evidence type="ECO:0000256" key="2">
    <source>
        <dbReference type="ARBA" id="ARBA00012438"/>
    </source>
</evidence>
<keyword evidence="11" id="KW-1185">Reference proteome</keyword>
<dbReference type="Pfam" id="PF02518">
    <property type="entry name" value="HATPase_c"/>
    <property type="match status" value="1"/>
</dbReference>
<dbReference type="EC" id="2.7.13.3" evidence="2"/>
<keyword evidence="4 10" id="KW-0418">Kinase</keyword>
<sequence length="378" mass="42058">MVEGLLDERERRIEMLTSVIQGSPIPQFVIDKEHRVVYWNKALEHYSKIKAADIVGTTRHWKAFYKEERPCMADLLVEGAVDEMPRWYGNKYSKSKLLEEAFEATDFFPGLGDGGKWLYFTATAIKDSRGNVIGAVETLEDVTERKKAEEELQNAKRQAETYLDLMGHDINNMNQSCMGYLEMALAIAGGEERRLLQSALDSLNSSSRLITNVRKLQIVERGGMKVVAMDVDKVLKSVITRFSSVPGREVTIGYAACPCMVKANELLYDVFENIVGNSIKHSSGRLSIGVRLERVSEAGKAYCRVSIEDDGPGIPDEVKKELFLGLKRGRTTGHGIGLYLVYTLVSGYGGRVAVEDRVPGDHTKGARFVVLLPAIGPF</sequence>
<dbReference type="PROSITE" id="PS50113">
    <property type="entry name" value="PAC"/>
    <property type="match status" value="1"/>
</dbReference>
<keyword evidence="6" id="KW-0175">Coiled coil</keyword>
<name>H8I7N6_METCZ</name>
<feature type="domain" description="Histidine kinase" evidence="7">
    <location>
        <begin position="165"/>
        <end position="376"/>
    </location>
</feature>
<dbReference type="EMBL" id="CP003243">
    <property type="protein sequence ID" value="AFC99871.1"/>
    <property type="molecule type" value="Genomic_DNA"/>
</dbReference>
<evidence type="ECO:0000313" key="10">
    <source>
        <dbReference type="EMBL" id="AFC99871.1"/>
    </source>
</evidence>
<dbReference type="InterPro" id="IPR003594">
    <property type="entry name" value="HATPase_dom"/>
</dbReference>
<organism evidence="10 11">
    <name type="scientific">Methanocella conradii (strain DSM 24694 / JCM 17849 / CGMCC 1.5162 / HZ254)</name>
    <dbReference type="NCBI Taxonomy" id="1041930"/>
    <lineage>
        <taxon>Archaea</taxon>
        <taxon>Methanobacteriati</taxon>
        <taxon>Methanobacteriota</taxon>
        <taxon>Stenosarchaea group</taxon>
        <taxon>Methanomicrobia</taxon>
        <taxon>Methanocellales</taxon>
        <taxon>Methanocellaceae</taxon>
        <taxon>Methanocella</taxon>
    </lineage>
</organism>
<dbReference type="InterPro" id="IPR036890">
    <property type="entry name" value="HATPase_C_sf"/>
</dbReference>
<feature type="coiled-coil region" evidence="6">
    <location>
        <begin position="138"/>
        <end position="165"/>
    </location>
</feature>
<evidence type="ECO:0000256" key="4">
    <source>
        <dbReference type="ARBA" id="ARBA00022777"/>
    </source>
</evidence>
<evidence type="ECO:0000259" key="7">
    <source>
        <dbReference type="PROSITE" id="PS50109"/>
    </source>
</evidence>
<dbReference type="KEGG" id="mez:Mtc_1115"/>
<evidence type="ECO:0000256" key="1">
    <source>
        <dbReference type="ARBA" id="ARBA00000085"/>
    </source>
</evidence>
<dbReference type="PROSITE" id="PS50112">
    <property type="entry name" value="PAS"/>
    <property type="match status" value="1"/>
</dbReference>
<evidence type="ECO:0000313" key="11">
    <source>
        <dbReference type="Proteomes" id="UP000005233"/>
    </source>
</evidence>
<dbReference type="AlphaFoldDB" id="H8I7N6"/>
<accession>H8I7N6</accession>
<dbReference type="PANTHER" id="PTHR43711">
    <property type="entry name" value="TWO-COMPONENT HISTIDINE KINASE"/>
    <property type="match status" value="1"/>
</dbReference>
<dbReference type="eggNOG" id="arCOG02353">
    <property type="taxonomic scope" value="Archaea"/>
</dbReference>
<dbReference type="OrthoDB" id="71385at2157"/>
<dbReference type="STRING" id="1041930.Mtc_1115"/>
<dbReference type="Gene3D" id="3.30.565.10">
    <property type="entry name" value="Histidine kinase-like ATPase, C-terminal domain"/>
    <property type="match status" value="1"/>
</dbReference>
<dbReference type="InterPro" id="IPR035965">
    <property type="entry name" value="PAS-like_dom_sf"/>
</dbReference>
<dbReference type="PROSITE" id="PS50109">
    <property type="entry name" value="HIS_KIN"/>
    <property type="match status" value="1"/>
</dbReference>
<dbReference type="eggNOG" id="arCOG06515">
    <property type="taxonomic scope" value="Archaea"/>
</dbReference>
<comment type="catalytic activity">
    <reaction evidence="1">
        <text>ATP + protein L-histidine = ADP + protein N-phospho-L-histidine.</text>
        <dbReference type="EC" id="2.7.13.3"/>
    </reaction>
</comment>
<gene>
    <name evidence="10" type="ordered locus">Mtc_1115</name>
</gene>
<dbReference type="PRINTS" id="PR00344">
    <property type="entry name" value="BCTRLSENSOR"/>
</dbReference>
<dbReference type="Proteomes" id="UP000005233">
    <property type="component" value="Chromosome"/>
</dbReference>
<dbReference type="InterPro" id="IPR000014">
    <property type="entry name" value="PAS"/>
</dbReference>
<protein>
    <recommendedName>
        <fullName evidence="2">histidine kinase</fullName>
        <ecNumber evidence="2">2.7.13.3</ecNumber>
    </recommendedName>
</protein>
<dbReference type="SUPFAM" id="SSF55785">
    <property type="entry name" value="PYP-like sensor domain (PAS domain)"/>
    <property type="match status" value="1"/>
</dbReference>
<dbReference type="SUPFAM" id="SSF55874">
    <property type="entry name" value="ATPase domain of HSP90 chaperone/DNA topoisomerase II/histidine kinase"/>
    <property type="match status" value="1"/>
</dbReference>
<keyword evidence="5" id="KW-0902">Two-component regulatory system</keyword>
<evidence type="ECO:0000256" key="6">
    <source>
        <dbReference type="SAM" id="Coils"/>
    </source>
</evidence>
<dbReference type="CDD" id="cd00075">
    <property type="entry name" value="HATPase"/>
    <property type="match status" value="1"/>
</dbReference>
<reference evidence="10 11" key="1">
    <citation type="journal article" date="2012" name="J. Bacteriol.">
        <title>Complete genome sequence of a thermophilic methanogen, Methanocella conradii HZ254, isolated from Chinese rice field soil.</title>
        <authorList>
            <person name="Lu Z."/>
            <person name="Lu Y."/>
        </authorList>
    </citation>
    <scope>NUCLEOTIDE SEQUENCE [LARGE SCALE GENOMIC DNA]</scope>
    <source>
        <strain evidence="11">DSM 24694 / JCM 17849 / CGMCC 1.5162 / HZ254</strain>
    </source>
</reference>
<proteinExistence type="predicted"/>
<dbReference type="GO" id="GO:0004673">
    <property type="term" value="F:protein histidine kinase activity"/>
    <property type="evidence" value="ECO:0007669"/>
    <property type="project" value="UniProtKB-EC"/>
</dbReference>
<feature type="domain" description="PAC" evidence="9">
    <location>
        <begin position="100"/>
        <end position="154"/>
    </location>
</feature>
<evidence type="ECO:0000259" key="9">
    <source>
        <dbReference type="PROSITE" id="PS50113"/>
    </source>
</evidence>
<evidence type="ECO:0000256" key="5">
    <source>
        <dbReference type="ARBA" id="ARBA00023012"/>
    </source>
</evidence>
<dbReference type="InterPro" id="IPR005467">
    <property type="entry name" value="His_kinase_dom"/>
</dbReference>
<keyword evidence="3" id="KW-0808">Transferase</keyword>
<evidence type="ECO:0000259" key="8">
    <source>
        <dbReference type="PROSITE" id="PS50112"/>
    </source>
</evidence>
<dbReference type="InterPro" id="IPR050736">
    <property type="entry name" value="Sensor_HK_Regulatory"/>
</dbReference>
<dbReference type="InterPro" id="IPR000700">
    <property type="entry name" value="PAS-assoc_C"/>
</dbReference>